<keyword evidence="2" id="KW-0472">Membrane</keyword>
<gene>
    <name evidence="4" type="ORF">CDEB00056_LOCUS2913</name>
</gene>
<proteinExistence type="predicted"/>
<protein>
    <submittedName>
        <fullName evidence="4">Uncharacterized protein</fullName>
    </submittedName>
</protein>
<feature type="region of interest" description="Disordered" evidence="1">
    <location>
        <begin position="168"/>
        <end position="187"/>
    </location>
</feature>
<dbReference type="EMBL" id="HBIO01004240">
    <property type="protein sequence ID" value="CAE0458072.1"/>
    <property type="molecule type" value="Transcribed_RNA"/>
</dbReference>
<keyword evidence="2" id="KW-0812">Transmembrane</keyword>
<accession>A0A7S3V5E1</accession>
<feature type="transmembrane region" description="Helical" evidence="2">
    <location>
        <begin position="78"/>
        <end position="100"/>
    </location>
</feature>
<organism evidence="4">
    <name type="scientific">Chaetoceros debilis</name>
    <dbReference type="NCBI Taxonomy" id="122233"/>
    <lineage>
        <taxon>Eukaryota</taxon>
        <taxon>Sar</taxon>
        <taxon>Stramenopiles</taxon>
        <taxon>Ochrophyta</taxon>
        <taxon>Bacillariophyta</taxon>
        <taxon>Coscinodiscophyceae</taxon>
        <taxon>Chaetocerotophycidae</taxon>
        <taxon>Chaetocerotales</taxon>
        <taxon>Chaetocerotaceae</taxon>
        <taxon>Chaetoceros</taxon>
    </lineage>
</organism>
<evidence type="ECO:0000313" key="4">
    <source>
        <dbReference type="EMBL" id="CAE0458072.1"/>
    </source>
</evidence>
<reference evidence="4" key="1">
    <citation type="submission" date="2021-01" db="EMBL/GenBank/DDBJ databases">
        <authorList>
            <person name="Corre E."/>
            <person name="Pelletier E."/>
            <person name="Niang G."/>
            <person name="Scheremetjew M."/>
            <person name="Finn R."/>
            <person name="Kale V."/>
            <person name="Holt S."/>
            <person name="Cochrane G."/>
            <person name="Meng A."/>
            <person name="Brown T."/>
            <person name="Cohen L."/>
        </authorList>
    </citation>
    <scope>NUCLEOTIDE SEQUENCE</scope>
    <source>
        <strain evidence="4">MM31A-1</strain>
    </source>
</reference>
<keyword evidence="2" id="KW-1133">Transmembrane helix</keyword>
<sequence length="204" mass="21738">MKSTSSTFVAAILAQITCTHAFAPNLQMLKRTMPATSSSLNMIPIDETQILAINSASTFLSTISADIDNISNDDFATVFAGGIAVMVGGVFSTIMVGVMLEQGDSYSSVVADSYAQGGDDEFWDNLSPEEAEKTRELLAKIRASKEAKERGGQDVSAEAEAEKAISTAFNNSSLGKERSAAPAPVVEKVESKKKVVSMFDDYDE</sequence>
<feature type="signal peptide" evidence="3">
    <location>
        <begin position="1"/>
        <end position="21"/>
    </location>
</feature>
<name>A0A7S3V5E1_9STRA</name>
<dbReference type="AlphaFoldDB" id="A0A7S3V5E1"/>
<evidence type="ECO:0000256" key="1">
    <source>
        <dbReference type="SAM" id="MobiDB-lite"/>
    </source>
</evidence>
<evidence type="ECO:0000256" key="3">
    <source>
        <dbReference type="SAM" id="SignalP"/>
    </source>
</evidence>
<keyword evidence="3" id="KW-0732">Signal</keyword>
<feature type="chain" id="PRO_5031263409" evidence="3">
    <location>
        <begin position="22"/>
        <end position="204"/>
    </location>
</feature>
<evidence type="ECO:0000256" key="2">
    <source>
        <dbReference type="SAM" id="Phobius"/>
    </source>
</evidence>